<reference evidence="1 2" key="1">
    <citation type="journal article" date="2016" name="Nat. Commun.">
        <title>Thousands of microbial genomes shed light on interconnected biogeochemical processes in an aquifer system.</title>
        <authorList>
            <person name="Anantharaman K."/>
            <person name="Brown C.T."/>
            <person name="Hug L.A."/>
            <person name="Sharon I."/>
            <person name="Castelle C.J."/>
            <person name="Probst A.J."/>
            <person name="Thomas B.C."/>
            <person name="Singh A."/>
            <person name="Wilkins M.J."/>
            <person name="Karaoz U."/>
            <person name="Brodie E.L."/>
            <person name="Williams K.H."/>
            <person name="Hubbard S.S."/>
            <person name="Banfield J.F."/>
        </authorList>
    </citation>
    <scope>NUCLEOTIDE SEQUENCE [LARGE SCALE GENOMIC DNA]</scope>
</reference>
<protein>
    <recommendedName>
        <fullName evidence="3">Nucleotidyl transferase AbiEii/AbiGii toxin family protein</fullName>
    </recommendedName>
</protein>
<evidence type="ECO:0008006" key="3">
    <source>
        <dbReference type="Google" id="ProtNLM"/>
    </source>
</evidence>
<dbReference type="InterPro" id="IPR014942">
    <property type="entry name" value="AbiEii"/>
</dbReference>
<evidence type="ECO:0000313" key="2">
    <source>
        <dbReference type="Proteomes" id="UP000178039"/>
    </source>
</evidence>
<organism evidence="1 2">
    <name type="scientific">Candidatus Roizmanbacteria bacterium RIFCSPLOWO2_02_FULL_41_9</name>
    <dbReference type="NCBI Taxonomy" id="1802077"/>
    <lineage>
        <taxon>Bacteria</taxon>
        <taxon>Candidatus Roizmaniibacteriota</taxon>
    </lineage>
</organism>
<accession>A0A1F7JRT5</accession>
<evidence type="ECO:0000313" key="1">
    <source>
        <dbReference type="EMBL" id="OGK58314.1"/>
    </source>
</evidence>
<gene>
    <name evidence="1" type="ORF">A3H86_02940</name>
</gene>
<dbReference type="Proteomes" id="UP000178039">
    <property type="component" value="Unassembled WGS sequence"/>
</dbReference>
<comment type="caution">
    <text evidence="1">The sequence shown here is derived from an EMBL/GenBank/DDBJ whole genome shotgun (WGS) entry which is preliminary data.</text>
</comment>
<dbReference type="Pfam" id="PF08843">
    <property type="entry name" value="AbiEii"/>
    <property type="match status" value="1"/>
</dbReference>
<sequence length="230" mass="26727">MKFDRKKHTFILANIVSDIYKNPKINRHLCFKGGTAALMFYNLPRDSVDLDFDLLDGSKKEEVFGEIAIILKNYGEITDKSEKRFTLFFLVSYQKGTKKIKIEISKRPKIINYELKSYLGIPVLVIKKESMLSNKLCALLTRKSFAARDLFDLWFFLKEGWNFDKKAIRDTLDISLSDALAKAVIKVEKVGRNQLLHGLAEFVDEKKKVWIRERLKSELLFQLKLAKKIA</sequence>
<dbReference type="EMBL" id="MGBB01000011">
    <property type="protein sequence ID" value="OGK58314.1"/>
    <property type="molecule type" value="Genomic_DNA"/>
</dbReference>
<dbReference type="Gene3D" id="3.10.450.620">
    <property type="entry name" value="JHP933, nucleotidyltransferase-like core domain"/>
    <property type="match status" value="1"/>
</dbReference>
<proteinExistence type="predicted"/>
<dbReference type="AlphaFoldDB" id="A0A1F7JRT5"/>
<name>A0A1F7JRT5_9BACT</name>